<evidence type="ECO:0000313" key="1">
    <source>
        <dbReference type="EMBL" id="KAK1625563.1"/>
    </source>
</evidence>
<accession>A0AAJ0EDC4</accession>
<reference evidence="1" key="1">
    <citation type="submission" date="2021-06" db="EMBL/GenBank/DDBJ databases">
        <title>Comparative genomics, transcriptomics and evolutionary studies reveal genomic signatures of adaptation to plant cell wall in hemibiotrophic fungi.</title>
        <authorList>
            <consortium name="DOE Joint Genome Institute"/>
            <person name="Baroncelli R."/>
            <person name="Diaz J.F."/>
            <person name="Benocci T."/>
            <person name="Peng M."/>
            <person name="Battaglia E."/>
            <person name="Haridas S."/>
            <person name="Andreopoulos W."/>
            <person name="Labutti K."/>
            <person name="Pangilinan J."/>
            <person name="Floch G.L."/>
            <person name="Makela M.R."/>
            <person name="Henrissat B."/>
            <person name="Grigoriev I.V."/>
            <person name="Crouch J.A."/>
            <person name="De Vries R.P."/>
            <person name="Sukno S.A."/>
            <person name="Thon M.R."/>
        </authorList>
    </citation>
    <scope>NUCLEOTIDE SEQUENCE</scope>
    <source>
        <strain evidence="1">CBS 102054</strain>
    </source>
</reference>
<protein>
    <submittedName>
        <fullName evidence="1">Uncharacterized protein</fullName>
    </submittedName>
</protein>
<keyword evidence="2" id="KW-1185">Reference proteome</keyword>
<dbReference type="RefSeq" id="XP_060441558.1">
    <property type="nucleotide sequence ID" value="XM_060591007.1"/>
</dbReference>
<name>A0AAJ0EDC4_9PEZI</name>
<proteinExistence type="predicted"/>
<sequence length="68" mass="7340">MSLSGRRVNLTADSQTGKLSGQTCAYFHSSIHPSHHIQASITSSPRCINQVGRVLQLAARPHLTTRGT</sequence>
<dbReference type="Proteomes" id="UP001243989">
    <property type="component" value="Unassembled WGS sequence"/>
</dbReference>
<dbReference type="AlphaFoldDB" id="A0AAJ0EDC4"/>
<comment type="caution">
    <text evidence="1">The sequence shown here is derived from an EMBL/GenBank/DDBJ whole genome shotgun (WGS) entry which is preliminary data.</text>
</comment>
<dbReference type="GeneID" id="85475869"/>
<organism evidence="1 2">
    <name type="scientific">Colletotrichum phormii</name>
    <dbReference type="NCBI Taxonomy" id="359342"/>
    <lineage>
        <taxon>Eukaryota</taxon>
        <taxon>Fungi</taxon>
        <taxon>Dikarya</taxon>
        <taxon>Ascomycota</taxon>
        <taxon>Pezizomycotina</taxon>
        <taxon>Sordariomycetes</taxon>
        <taxon>Hypocreomycetidae</taxon>
        <taxon>Glomerellales</taxon>
        <taxon>Glomerellaceae</taxon>
        <taxon>Colletotrichum</taxon>
        <taxon>Colletotrichum acutatum species complex</taxon>
    </lineage>
</organism>
<gene>
    <name evidence="1" type="ORF">BDP81DRAFT_434968</name>
</gene>
<evidence type="ECO:0000313" key="2">
    <source>
        <dbReference type="Proteomes" id="UP001243989"/>
    </source>
</evidence>
<dbReference type="EMBL" id="JAHMHQ010000019">
    <property type="protein sequence ID" value="KAK1625563.1"/>
    <property type="molecule type" value="Genomic_DNA"/>
</dbReference>